<comment type="similarity">
    <text evidence="8">Belongs to the FGAMS family.</text>
</comment>
<evidence type="ECO:0000313" key="13">
    <source>
        <dbReference type="Proteomes" id="UP000318053"/>
    </source>
</evidence>
<sequence>MPLWQIDIHPAPQQLDRMGLHTADEIYQLGLGSDLTVAAARGFLVEGEISEQQARSIAATLLADTVTERIVVGQISENEPGDSDLLSEPPESMMENLAERGVEDQPHLVHVMSKPGVMDPVAASTQNALADSGLDAEAVKTFRKYWISGVDQSGLDAICRRALSNDSIETFVVGPLRMNELGVGSQGQFELVRVPIRSLDDAGLEKLSKEGQLYLTLVEMQTIRDHFASLDRDPTDIELETIAQTWSEHCSHKTLAGRIHYRGPATDGTADGDERQYDNMLKETIFAATQSIRRTLGDDDWCVSVFKDNAGIVTFDEDDHVCFKVETHNHPSALEPYGGANTGIGGVIRDPMGTGMGAKPICNTDVFCFAPPDVTPDELPPGVLHPRRVIQGVVSGVRDYGNRMGIPTVNGAVYFDRRYLGNPLVYCGNVGIIPVGMEDKEVKPNDLIVAVGGRTGRDGIHGATFSSAELTSESETLSGGAVQIGNAITEKMVLDVLLQARDRGLYNAVTDCGAGGFSSAVGEMGEELGAEVWLEKAPLKYDGLTYTEIWISEAQERMVFAVPESKWDELRELCESEGVEAAAIGRFVPTGRLQLTYQGEMVGDVAMEFLHDGRPPVIRDAVYHPPQVTPLGIESRDAATNTQTLLSILGSYNVASKHWVIRQYDHEVQAGSVVKPLVGPQCDGPGDAAVVRPKLNSQRGLVISCGMNPHYGDFDTYHMATSAIDEAMRNAVAVGADPAKIAILDNFCWGYTDRAETLGSLVRSAIACQDMAVVLQTPFVSGKDSLNNEFSYFGDDGQKQTIAIPPSLLISAMGQIADVSKAITMDLKETGNVLMLVGRTRRELGGSHFGLVENVSGGDVPRVDAVYAKEVFATVHAAIMNSEIRSCHDLSEGGLAVAAVEMSLAGGLGLELSLADVSRTDGEGDPLTSSEILFSESNTRFLIEVAPDQVAAVSERMSGAGVPLTRLGEVTSGTTVQIEDGDDVVLDVEIAAAKSAWQAPLDWH</sequence>
<dbReference type="Pfam" id="PF18072">
    <property type="entry name" value="FGAR-AT_linker"/>
    <property type="match status" value="1"/>
</dbReference>
<evidence type="ECO:0000313" key="12">
    <source>
        <dbReference type="EMBL" id="TWT67308.1"/>
    </source>
</evidence>
<name>A0A5C5XX84_9BACT</name>
<dbReference type="InterPro" id="IPR036921">
    <property type="entry name" value="PurM-like_N_sf"/>
</dbReference>
<feature type="active site" description="Proton acceptor" evidence="8">
    <location>
        <position position="328"/>
    </location>
</feature>
<dbReference type="SUPFAM" id="SSF82697">
    <property type="entry name" value="PurS-like"/>
    <property type="match status" value="1"/>
</dbReference>
<dbReference type="GO" id="GO:0006189">
    <property type="term" value="P:'de novo' IMP biosynthetic process"/>
    <property type="evidence" value="ECO:0007669"/>
    <property type="project" value="UniProtKB-UniRule"/>
</dbReference>
<accession>A0A5C5XX84</accession>
<keyword evidence="13" id="KW-1185">Reference proteome</keyword>
<dbReference type="PANTHER" id="PTHR43555">
    <property type="entry name" value="PHOSPHORIBOSYLFORMYLGLYCINAMIDINE SYNTHASE SUBUNIT PURL"/>
    <property type="match status" value="1"/>
</dbReference>
<dbReference type="InterPro" id="IPR036676">
    <property type="entry name" value="PurM-like_C_sf"/>
</dbReference>
<dbReference type="RefSeq" id="WP_146391209.1">
    <property type="nucleotide sequence ID" value="NZ_SJPK01000004.1"/>
</dbReference>
<dbReference type="Proteomes" id="UP000318053">
    <property type="component" value="Unassembled WGS sequence"/>
</dbReference>
<evidence type="ECO:0000256" key="3">
    <source>
        <dbReference type="ARBA" id="ARBA00022723"/>
    </source>
</evidence>
<dbReference type="Pfam" id="PF00586">
    <property type="entry name" value="AIRS"/>
    <property type="match status" value="2"/>
</dbReference>
<evidence type="ECO:0000256" key="5">
    <source>
        <dbReference type="ARBA" id="ARBA00022755"/>
    </source>
</evidence>
<dbReference type="GO" id="GO:0000287">
    <property type="term" value="F:magnesium ion binding"/>
    <property type="evidence" value="ECO:0007669"/>
    <property type="project" value="UniProtKB-UniRule"/>
</dbReference>
<evidence type="ECO:0000256" key="1">
    <source>
        <dbReference type="ARBA" id="ARBA00022490"/>
    </source>
</evidence>
<feature type="active site" evidence="8">
    <location>
        <position position="249"/>
    </location>
</feature>
<gene>
    <name evidence="8 12" type="primary">purL</name>
    <name evidence="12" type="ORF">CA85_21580</name>
</gene>
<comment type="caution">
    <text evidence="12">The sequence shown here is derived from an EMBL/GenBank/DDBJ whole genome shotgun (WGS) entry which is preliminary data.</text>
</comment>
<dbReference type="AlphaFoldDB" id="A0A5C5XX84"/>
<dbReference type="Gene3D" id="1.10.8.750">
    <property type="entry name" value="Phosphoribosylformylglycinamidine synthase, linker domain"/>
    <property type="match status" value="1"/>
</dbReference>
<keyword evidence="2 8" id="KW-0436">Ligase</keyword>
<evidence type="ECO:0000256" key="2">
    <source>
        <dbReference type="ARBA" id="ARBA00022598"/>
    </source>
</evidence>
<evidence type="ECO:0000256" key="7">
    <source>
        <dbReference type="ARBA" id="ARBA00022842"/>
    </source>
</evidence>
<dbReference type="HAMAP" id="MF_00420">
    <property type="entry name" value="PurL_2"/>
    <property type="match status" value="1"/>
</dbReference>
<dbReference type="Gene3D" id="3.30.1280.10">
    <property type="entry name" value="Phosphoribosylformylglycinamidine synthase subunit PurS"/>
    <property type="match status" value="1"/>
</dbReference>
<evidence type="ECO:0000256" key="8">
    <source>
        <dbReference type="HAMAP-Rule" id="MF_00420"/>
    </source>
</evidence>
<keyword evidence="6 8" id="KW-0067">ATP-binding</keyword>
<feature type="domain" description="PurM-like C-terminal" evidence="10">
    <location>
        <begin position="443"/>
        <end position="597"/>
    </location>
</feature>
<dbReference type="InterPro" id="IPR010918">
    <property type="entry name" value="PurM-like_C_dom"/>
</dbReference>
<feature type="binding site" evidence="8">
    <location>
        <position position="511"/>
    </location>
    <ligand>
        <name>Mg(2+)</name>
        <dbReference type="ChEBI" id="CHEBI:18420"/>
        <label>2</label>
    </ligand>
</feature>
<dbReference type="CDD" id="cd02203">
    <property type="entry name" value="PurL_repeat1"/>
    <property type="match status" value="1"/>
</dbReference>
<dbReference type="InterPro" id="IPR010074">
    <property type="entry name" value="PRibForGlyAmidine_synth_PurL"/>
</dbReference>
<comment type="function">
    <text evidence="8">Part of the phosphoribosylformylglycinamidine synthase complex involved in the purines biosynthetic pathway. Catalyzes the ATP-dependent conversion of formylglycinamide ribonucleotide (FGAR) and glutamine to yield formylglycinamidine ribonucleotide (FGAM) and glutamate. The FGAM synthase complex is composed of three subunits. PurQ produces an ammonia molecule by converting glutamine to glutamate. PurL transfers the ammonia molecule to FGAR to form FGAM in an ATP-dependent manner. PurS interacts with PurQ and PurL and is thought to assist in the transfer of the ammonia molecule from PurQ to PurL.</text>
</comment>
<keyword evidence="5 8" id="KW-0658">Purine biosynthesis</keyword>
<feature type="domain" description="PurM-like N-terminal" evidence="9">
    <location>
        <begin position="686"/>
        <end position="785"/>
    </location>
</feature>
<feature type="binding site" evidence="8">
    <location>
        <position position="785"/>
    </location>
    <ligand>
        <name>substrate</name>
    </ligand>
</feature>
<protein>
    <recommendedName>
        <fullName evidence="8">Phosphoribosylformylglycinamidine synthase subunit PurL</fullName>
        <shortName evidence="8">FGAM synthase</shortName>
        <ecNumber evidence="8">6.3.5.3</ecNumber>
    </recommendedName>
    <alternativeName>
        <fullName evidence="8">Formylglycinamide ribonucleotide amidotransferase subunit II</fullName>
        <shortName evidence="8">FGAR amidotransferase II</shortName>
        <shortName evidence="8">FGAR-AT II</shortName>
    </alternativeName>
    <alternativeName>
        <fullName evidence="8">Glutamine amidotransferase PurL</fullName>
    </alternativeName>
    <alternativeName>
        <fullName evidence="8">Phosphoribosylformylglycinamidine synthase subunit II</fullName>
    </alternativeName>
</protein>
<comment type="pathway">
    <text evidence="8">Purine metabolism; IMP biosynthesis via de novo pathway; 5-amino-1-(5-phospho-D-ribosyl)imidazole from N(2)-formyl-N(1)-(5-phospho-D-ribosyl)glycinamide: step 1/2.</text>
</comment>
<feature type="domain" description="Phosphoribosylformylglycinamidine synthase linker" evidence="11">
    <location>
        <begin position="204"/>
        <end position="253"/>
    </location>
</feature>
<keyword evidence="3 8" id="KW-0479">Metal-binding</keyword>
<dbReference type="SUPFAM" id="SSF55326">
    <property type="entry name" value="PurM N-terminal domain-like"/>
    <property type="match status" value="2"/>
</dbReference>
<keyword evidence="7 8" id="KW-0460">Magnesium</keyword>
<dbReference type="PANTHER" id="PTHR43555:SF1">
    <property type="entry name" value="PHOSPHORIBOSYLFORMYLGLYCINAMIDINE SYNTHASE SUBUNIT PURL"/>
    <property type="match status" value="1"/>
</dbReference>
<dbReference type="CDD" id="cd02204">
    <property type="entry name" value="PurL_repeat2"/>
    <property type="match status" value="1"/>
</dbReference>
<keyword evidence="4 8" id="KW-0547">Nucleotide-binding</keyword>
<feature type="binding site" evidence="8">
    <location>
        <position position="350"/>
    </location>
    <ligand>
        <name>Mg(2+)</name>
        <dbReference type="ChEBI" id="CHEBI:18420"/>
        <label>2</label>
    </ligand>
</feature>
<keyword evidence="1 8" id="KW-0963">Cytoplasm</keyword>
<comment type="catalytic activity">
    <reaction evidence="8">
        <text>N(2)-formyl-N(1)-(5-phospho-beta-D-ribosyl)glycinamide + L-glutamine + ATP + H2O = 2-formamido-N(1)-(5-O-phospho-beta-D-ribosyl)acetamidine + L-glutamate + ADP + phosphate + H(+)</text>
        <dbReference type="Rhea" id="RHEA:17129"/>
        <dbReference type="ChEBI" id="CHEBI:15377"/>
        <dbReference type="ChEBI" id="CHEBI:15378"/>
        <dbReference type="ChEBI" id="CHEBI:29985"/>
        <dbReference type="ChEBI" id="CHEBI:30616"/>
        <dbReference type="ChEBI" id="CHEBI:43474"/>
        <dbReference type="ChEBI" id="CHEBI:58359"/>
        <dbReference type="ChEBI" id="CHEBI:147286"/>
        <dbReference type="ChEBI" id="CHEBI:147287"/>
        <dbReference type="ChEBI" id="CHEBI:456216"/>
        <dbReference type="EC" id="6.3.5.3"/>
    </reaction>
</comment>
<reference evidence="12 13" key="1">
    <citation type="submission" date="2019-02" db="EMBL/GenBank/DDBJ databases">
        <title>Deep-cultivation of Planctomycetes and their phenomic and genomic characterization uncovers novel biology.</title>
        <authorList>
            <person name="Wiegand S."/>
            <person name="Jogler M."/>
            <person name="Boedeker C."/>
            <person name="Pinto D."/>
            <person name="Vollmers J."/>
            <person name="Rivas-Marin E."/>
            <person name="Kohn T."/>
            <person name="Peeters S.H."/>
            <person name="Heuer A."/>
            <person name="Rast P."/>
            <person name="Oberbeckmann S."/>
            <person name="Bunk B."/>
            <person name="Jeske O."/>
            <person name="Meyerdierks A."/>
            <person name="Storesund J.E."/>
            <person name="Kallscheuer N."/>
            <person name="Luecker S."/>
            <person name="Lage O.M."/>
            <person name="Pohl T."/>
            <person name="Merkel B.J."/>
            <person name="Hornburger P."/>
            <person name="Mueller R.-W."/>
            <person name="Bruemmer F."/>
            <person name="Labrenz M."/>
            <person name="Spormann A.M."/>
            <person name="Op Den Camp H."/>
            <person name="Overmann J."/>
            <person name="Amann R."/>
            <person name="Jetten M.S.M."/>
            <person name="Mascher T."/>
            <person name="Medema M.H."/>
            <person name="Devos D.P."/>
            <person name="Kaster A.-K."/>
            <person name="Ovreas L."/>
            <person name="Rohde M."/>
            <person name="Galperin M.Y."/>
            <person name="Jogler C."/>
        </authorList>
    </citation>
    <scope>NUCLEOTIDE SEQUENCE [LARGE SCALE GENOMIC DNA]</scope>
    <source>
        <strain evidence="12 13">CA85</strain>
    </source>
</reference>
<feature type="domain" description="PurM-like N-terminal" evidence="9">
    <location>
        <begin position="308"/>
        <end position="433"/>
    </location>
</feature>
<feature type="binding site" evidence="8">
    <location>
        <position position="326"/>
    </location>
    <ligand>
        <name>Mg(2+)</name>
        <dbReference type="ChEBI" id="CHEBI:18420"/>
        <label>1</label>
    </ligand>
</feature>
<dbReference type="NCBIfam" id="TIGR01736">
    <property type="entry name" value="FGAM_synth_II"/>
    <property type="match status" value="1"/>
</dbReference>
<feature type="domain" description="PurM-like C-terminal" evidence="10">
    <location>
        <begin position="830"/>
        <end position="978"/>
    </location>
</feature>
<feature type="binding site" evidence="8">
    <location>
        <position position="483"/>
    </location>
    <ligand>
        <name>substrate</name>
    </ligand>
</feature>
<dbReference type="EMBL" id="SJPK01000004">
    <property type="protein sequence ID" value="TWT67308.1"/>
    <property type="molecule type" value="Genomic_DNA"/>
</dbReference>
<proteinExistence type="inferred from homology"/>
<evidence type="ECO:0000259" key="9">
    <source>
        <dbReference type="Pfam" id="PF00586"/>
    </source>
</evidence>
<evidence type="ECO:0000259" key="11">
    <source>
        <dbReference type="Pfam" id="PF18072"/>
    </source>
</evidence>
<evidence type="ECO:0000256" key="6">
    <source>
        <dbReference type="ARBA" id="ARBA00022840"/>
    </source>
</evidence>
<dbReference type="GO" id="GO:0005524">
    <property type="term" value="F:ATP binding"/>
    <property type="evidence" value="ECO:0007669"/>
    <property type="project" value="UniProtKB-UniRule"/>
</dbReference>
<dbReference type="Gene3D" id="3.90.650.10">
    <property type="entry name" value="PurM-like C-terminal domain"/>
    <property type="match status" value="2"/>
</dbReference>
<dbReference type="OrthoDB" id="9804441at2"/>
<evidence type="ECO:0000259" key="10">
    <source>
        <dbReference type="Pfam" id="PF02769"/>
    </source>
</evidence>
<feature type="binding site" evidence="8">
    <location>
        <position position="745"/>
    </location>
    <ligand>
        <name>ATP</name>
        <dbReference type="ChEBI" id="CHEBI:30616"/>
    </ligand>
</feature>
<feature type="binding site" evidence="8">
    <location>
        <position position="324"/>
    </location>
    <ligand>
        <name>ATP</name>
        <dbReference type="ChEBI" id="CHEBI:30616"/>
    </ligand>
</feature>
<dbReference type="Gene3D" id="3.30.1330.10">
    <property type="entry name" value="PurM-like, N-terminal domain"/>
    <property type="match status" value="2"/>
</dbReference>
<feature type="binding site" evidence="8">
    <location>
        <position position="782"/>
    </location>
    <ligand>
        <name>ATP</name>
        <dbReference type="ChEBI" id="CHEBI:30616"/>
    </ligand>
</feature>
<dbReference type="GO" id="GO:0004642">
    <property type="term" value="F:phosphoribosylformylglycinamidine synthase activity"/>
    <property type="evidence" value="ECO:0007669"/>
    <property type="project" value="UniProtKB-UniRule"/>
</dbReference>
<dbReference type="GO" id="GO:0005737">
    <property type="term" value="C:cytoplasm"/>
    <property type="evidence" value="ECO:0007669"/>
    <property type="project" value="UniProtKB-SubCell"/>
</dbReference>
<dbReference type="UniPathway" id="UPA00074">
    <property type="reaction ID" value="UER00128"/>
</dbReference>
<feature type="binding site" evidence="8">
    <location>
        <position position="349"/>
    </location>
    <ligand>
        <name>substrate</name>
    </ligand>
</feature>
<dbReference type="EC" id="6.3.5.3" evidence="8"/>
<comment type="subcellular location">
    <subcellularLocation>
        <location evidence="8">Cytoplasm</location>
    </subcellularLocation>
</comment>
<dbReference type="InterPro" id="IPR036604">
    <property type="entry name" value="PurS-like_sf"/>
</dbReference>
<comment type="subunit">
    <text evidence="8">Monomer. Part of the FGAM synthase complex composed of 1 PurL, 1 PurQ and 2 PurS subunits.</text>
</comment>
<dbReference type="InterPro" id="IPR016188">
    <property type="entry name" value="PurM-like_N"/>
</dbReference>
<evidence type="ECO:0000256" key="4">
    <source>
        <dbReference type="ARBA" id="ARBA00022741"/>
    </source>
</evidence>
<comment type="caution">
    <text evidence="8">Lacks conserved residue(s) required for the propagation of feature annotation.</text>
</comment>
<dbReference type="Pfam" id="PF02769">
    <property type="entry name" value="AIRS_C"/>
    <property type="match status" value="2"/>
</dbReference>
<dbReference type="SUPFAM" id="SSF56042">
    <property type="entry name" value="PurM C-terminal domain-like"/>
    <property type="match status" value="2"/>
</dbReference>
<organism evidence="12 13">
    <name type="scientific">Allorhodopirellula solitaria</name>
    <dbReference type="NCBI Taxonomy" id="2527987"/>
    <lineage>
        <taxon>Bacteria</taxon>
        <taxon>Pseudomonadati</taxon>
        <taxon>Planctomycetota</taxon>
        <taxon>Planctomycetia</taxon>
        <taxon>Pirellulales</taxon>
        <taxon>Pirellulaceae</taxon>
        <taxon>Allorhodopirellula</taxon>
    </lineage>
</organism>
<dbReference type="InterPro" id="IPR041609">
    <property type="entry name" value="PurL_linker"/>
</dbReference>